<evidence type="ECO:0000256" key="4">
    <source>
        <dbReference type="ARBA" id="ARBA00023136"/>
    </source>
</evidence>
<dbReference type="GO" id="GO:0016020">
    <property type="term" value="C:membrane"/>
    <property type="evidence" value="ECO:0007669"/>
    <property type="project" value="UniProtKB-SubCell"/>
</dbReference>
<feature type="transmembrane region" description="Helical" evidence="5">
    <location>
        <begin position="170"/>
        <end position="195"/>
    </location>
</feature>
<dbReference type="Pfam" id="PF00335">
    <property type="entry name" value="Tetraspanin"/>
    <property type="match status" value="1"/>
</dbReference>
<dbReference type="InterPro" id="IPR008952">
    <property type="entry name" value="Tetraspanin_EC2_sf"/>
</dbReference>
<reference evidence="6" key="2">
    <citation type="submission" date="2025-09" db="UniProtKB">
        <authorList>
            <consortium name="Ensembl"/>
        </authorList>
    </citation>
    <scope>IDENTIFICATION</scope>
</reference>
<protein>
    <submittedName>
        <fullName evidence="6">Tetraspanin 37</fullName>
    </submittedName>
</protein>
<dbReference type="InterPro" id="IPR018499">
    <property type="entry name" value="Tetraspanin/Peripherin"/>
</dbReference>
<evidence type="ECO:0000256" key="3">
    <source>
        <dbReference type="ARBA" id="ARBA00022989"/>
    </source>
</evidence>
<dbReference type="Gene3D" id="1.10.1450.10">
    <property type="entry name" value="Tetraspanin"/>
    <property type="match status" value="1"/>
</dbReference>
<comment type="subcellular location">
    <subcellularLocation>
        <location evidence="1">Membrane</location>
        <topology evidence="1">Multi-pass membrane protein</topology>
    </subcellularLocation>
</comment>
<dbReference type="GeneID" id="108234924"/>
<evidence type="ECO:0000256" key="5">
    <source>
        <dbReference type="SAM" id="Phobius"/>
    </source>
</evidence>
<dbReference type="CTD" id="564334"/>
<dbReference type="AlphaFoldDB" id="A0A3Q3G3X4"/>
<dbReference type="RefSeq" id="XP_037833698.1">
    <property type="nucleotide sequence ID" value="XM_037977770.1"/>
</dbReference>
<dbReference type="Ensembl" id="ENSKMAT00000019218.1">
    <property type="protein sequence ID" value="ENSKMAP00000018957.1"/>
    <property type="gene ID" value="ENSKMAG00000014087.1"/>
</dbReference>
<organism evidence="6 7">
    <name type="scientific">Kryptolebias marmoratus</name>
    <name type="common">Mangrove killifish</name>
    <name type="synonym">Rivulus marmoratus</name>
    <dbReference type="NCBI Taxonomy" id="37003"/>
    <lineage>
        <taxon>Eukaryota</taxon>
        <taxon>Metazoa</taxon>
        <taxon>Chordata</taxon>
        <taxon>Craniata</taxon>
        <taxon>Vertebrata</taxon>
        <taxon>Euteleostomi</taxon>
        <taxon>Actinopterygii</taxon>
        <taxon>Neopterygii</taxon>
        <taxon>Teleostei</taxon>
        <taxon>Neoteleostei</taxon>
        <taxon>Acanthomorphata</taxon>
        <taxon>Ovalentaria</taxon>
        <taxon>Atherinomorphae</taxon>
        <taxon>Cyprinodontiformes</taxon>
        <taxon>Rivulidae</taxon>
        <taxon>Kryptolebias</taxon>
    </lineage>
</organism>
<proteinExistence type="predicted"/>
<keyword evidence="7" id="KW-1185">Reference proteome</keyword>
<feature type="transmembrane region" description="Helical" evidence="5">
    <location>
        <begin position="12"/>
        <end position="36"/>
    </location>
</feature>
<accession>A0A3Q3G3X4</accession>
<keyword evidence="3 5" id="KW-1133">Transmembrane helix</keyword>
<dbReference type="GeneTree" id="ENSGT00940000154954"/>
<keyword evidence="2 5" id="KW-0812">Transmembrane</keyword>
<feature type="transmembrane region" description="Helical" evidence="5">
    <location>
        <begin position="48"/>
        <end position="73"/>
    </location>
</feature>
<evidence type="ECO:0000313" key="7">
    <source>
        <dbReference type="Proteomes" id="UP000264800"/>
    </source>
</evidence>
<name>A0A3Q3G3X4_KRYMA</name>
<evidence type="ECO:0000256" key="1">
    <source>
        <dbReference type="ARBA" id="ARBA00004141"/>
    </source>
</evidence>
<feature type="transmembrane region" description="Helical" evidence="5">
    <location>
        <begin position="85"/>
        <end position="108"/>
    </location>
</feature>
<reference evidence="6" key="1">
    <citation type="submission" date="2025-08" db="UniProtKB">
        <authorList>
            <consortium name="Ensembl"/>
        </authorList>
    </citation>
    <scope>IDENTIFICATION</scope>
</reference>
<evidence type="ECO:0000313" key="6">
    <source>
        <dbReference type="Ensembl" id="ENSKMAP00000018957.1"/>
    </source>
</evidence>
<dbReference type="SUPFAM" id="SSF48652">
    <property type="entry name" value="Tetraspanin"/>
    <property type="match status" value="1"/>
</dbReference>
<dbReference type="Proteomes" id="UP000264800">
    <property type="component" value="Unplaced"/>
</dbReference>
<keyword evidence="4 5" id="KW-0472">Membrane</keyword>
<sequence length="217" mass="24885">MCFRRGDAYKITLKLMCQLLWVLGLIVGLTGLNFLLKYREYSLFIAQPYITLPAFLAFSSGVFLFATGCLGSWMNIRNSYCHQGLFVYLLVVVFCLEGTASTFAYFHYIQLQCCGVRNYTDWMETSWFSQSGGLSVPHSCCNTTFLSCNATLDQPWLLYPEGCQVKLETALRLMLCFIIWGFLLVFLTEVCVLLVMSQLMKKQQFITYQALERDSSH</sequence>
<evidence type="ECO:0000256" key="2">
    <source>
        <dbReference type="ARBA" id="ARBA00022692"/>
    </source>
</evidence>